<name>A0A4R5MBZ8_9BURK</name>
<keyword evidence="1" id="KW-0449">Lipoprotein</keyword>
<sequence length="188" mass="20515">MRIDSISSEKPLTPLADPARRRWIAALGGLLVTGCSSTPPASDATAYSVHIAVDKLVNPDSRGRPSPILVGVYELKTTDAFALASFPALQERAKETLGEDLVSLEQMVLVPGERRIVKRRANEMVHAVGFVAGYRQLEQSAWRSSVELQAPRRNALVSFVWPFAPEPPAIALRVGERSLVSDMKGKNQ</sequence>
<keyword evidence="2" id="KW-1185">Reference proteome</keyword>
<protein>
    <submittedName>
        <fullName evidence="1">Type VI secretion system lipoprotein TssJ</fullName>
    </submittedName>
</protein>
<dbReference type="Gene3D" id="2.60.40.4150">
    <property type="entry name" value="Type VI secretion system, lipoprotein SciN"/>
    <property type="match status" value="1"/>
</dbReference>
<comment type="caution">
    <text evidence="1">The sequence shown here is derived from an EMBL/GenBank/DDBJ whole genome shotgun (WGS) entry which is preliminary data.</text>
</comment>
<dbReference type="RefSeq" id="WP_133195401.1">
    <property type="nucleotide sequence ID" value="NZ_JBHUCW010000025.1"/>
</dbReference>
<dbReference type="PROSITE" id="PS51257">
    <property type="entry name" value="PROKAR_LIPOPROTEIN"/>
    <property type="match status" value="1"/>
</dbReference>
<accession>A0A4R5MBZ8</accession>
<evidence type="ECO:0000313" key="2">
    <source>
        <dbReference type="Proteomes" id="UP000295722"/>
    </source>
</evidence>
<dbReference type="Proteomes" id="UP000295722">
    <property type="component" value="Unassembled WGS sequence"/>
</dbReference>
<dbReference type="EMBL" id="SMRP01000005">
    <property type="protein sequence ID" value="TDG23810.1"/>
    <property type="molecule type" value="Genomic_DNA"/>
</dbReference>
<dbReference type="PANTHER" id="PTHR37625:SF4">
    <property type="entry name" value="OUTER MEMBRANE LIPOPROTEIN"/>
    <property type="match status" value="1"/>
</dbReference>
<dbReference type="InterPro" id="IPR017734">
    <property type="entry name" value="T6SS_SciN"/>
</dbReference>
<proteinExistence type="predicted"/>
<gene>
    <name evidence="1" type="primary">tssJ</name>
    <name evidence="1" type="ORF">EYW47_13925</name>
</gene>
<evidence type="ECO:0000313" key="1">
    <source>
        <dbReference type="EMBL" id="TDG23810.1"/>
    </source>
</evidence>
<dbReference type="InterPro" id="IPR038706">
    <property type="entry name" value="Type_VI_SciN-like_sf"/>
</dbReference>
<dbReference type="Pfam" id="PF12790">
    <property type="entry name" value="T6SS-SciN"/>
    <property type="match status" value="1"/>
</dbReference>
<dbReference type="OrthoDB" id="5471061at2"/>
<dbReference type="NCBIfam" id="TIGR03352">
    <property type="entry name" value="VI_chp_3"/>
    <property type="match status" value="1"/>
</dbReference>
<organism evidence="1 2">
    <name type="scientific">Paraburkholderia silviterrae</name>
    <dbReference type="NCBI Taxonomy" id="2528715"/>
    <lineage>
        <taxon>Bacteria</taxon>
        <taxon>Pseudomonadati</taxon>
        <taxon>Pseudomonadota</taxon>
        <taxon>Betaproteobacteria</taxon>
        <taxon>Burkholderiales</taxon>
        <taxon>Burkholderiaceae</taxon>
        <taxon>Paraburkholderia</taxon>
    </lineage>
</organism>
<dbReference type="AlphaFoldDB" id="A0A4R5MBZ8"/>
<reference evidence="1 2" key="1">
    <citation type="submission" date="2019-03" db="EMBL/GenBank/DDBJ databases">
        <title>Paraburkholderia sp. 4M-K11, isolated from subtropical forest soil.</title>
        <authorList>
            <person name="Gao Z.-H."/>
            <person name="Qiu L.-H."/>
        </authorList>
    </citation>
    <scope>NUCLEOTIDE SEQUENCE [LARGE SCALE GENOMIC DNA]</scope>
    <source>
        <strain evidence="1 2">4M-K11</strain>
    </source>
</reference>
<dbReference type="PANTHER" id="PTHR37625">
    <property type="entry name" value="OUTER MEMBRANE LIPOPROTEIN-RELATED"/>
    <property type="match status" value="1"/>
</dbReference>